<accession>A0ABD4ZY16</accession>
<dbReference type="RefSeq" id="WP_228074006.1">
    <property type="nucleotide sequence ID" value="NZ_CP078506.1"/>
</dbReference>
<evidence type="ECO:0000259" key="7">
    <source>
        <dbReference type="Pfam" id="PF02384"/>
    </source>
</evidence>
<evidence type="ECO:0000256" key="5">
    <source>
        <dbReference type="ARBA" id="ARBA00022747"/>
    </source>
</evidence>
<dbReference type="GO" id="GO:0032259">
    <property type="term" value="P:methylation"/>
    <property type="evidence" value="ECO:0007669"/>
    <property type="project" value="UniProtKB-KW"/>
</dbReference>
<keyword evidence="4" id="KW-0949">S-adenosyl-L-methionine</keyword>
<keyword evidence="3" id="KW-0808">Transferase</keyword>
<dbReference type="EC" id="2.1.1.72" evidence="1"/>
<keyword evidence="2 8" id="KW-0489">Methyltransferase</keyword>
<organism evidence="8 9">
    <name type="scientific">Enterococcus gallinarum</name>
    <dbReference type="NCBI Taxonomy" id="1353"/>
    <lineage>
        <taxon>Bacteria</taxon>
        <taxon>Bacillati</taxon>
        <taxon>Bacillota</taxon>
        <taxon>Bacilli</taxon>
        <taxon>Lactobacillales</taxon>
        <taxon>Enterococcaceae</taxon>
        <taxon>Enterococcus</taxon>
    </lineage>
</organism>
<comment type="catalytic activity">
    <reaction evidence="6">
        <text>a 2'-deoxyadenosine in DNA + S-adenosyl-L-methionine = an N(6)-methyl-2'-deoxyadenosine in DNA + S-adenosyl-L-homocysteine + H(+)</text>
        <dbReference type="Rhea" id="RHEA:15197"/>
        <dbReference type="Rhea" id="RHEA-COMP:12418"/>
        <dbReference type="Rhea" id="RHEA-COMP:12419"/>
        <dbReference type="ChEBI" id="CHEBI:15378"/>
        <dbReference type="ChEBI" id="CHEBI:57856"/>
        <dbReference type="ChEBI" id="CHEBI:59789"/>
        <dbReference type="ChEBI" id="CHEBI:90615"/>
        <dbReference type="ChEBI" id="CHEBI:90616"/>
        <dbReference type="EC" id="2.1.1.72"/>
    </reaction>
</comment>
<dbReference type="SUPFAM" id="SSF53335">
    <property type="entry name" value="S-adenosyl-L-methionine-dependent methyltransferases"/>
    <property type="match status" value="1"/>
</dbReference>
<dbReference type="Proteomes" id="UP001241571">
    <property type="component" value="Unassembled WGS sequence"/>
</dbReference>
<dbReference type="PRINTS" id="PR00507">
    <property type="entry name" value="N12N6MTFRASE"/>
</dbReference>
<keyword evidence="5" id="KW-0680">Restriction system</keyword>
<dbReference type="GO" id="GO:0009307">
    <property type="term" value="P:DNA restriction-modification system"/>
    <property type="evidence" value="ECO:0007669"/>
    <property type="project" value="UniProtKB-KW"/>
</dbReference>
<dbReference type="Gene3D" id="3.40.50.150">
    <property type="entry name" value="Vaccinia Virus protein VP39"/>
    <property type="match status" value="1"/>
</dbReference>
<evidence type="ECO:0000256" key="4">
    <source>
        <dbReference type="ARBA" id="ARBA00022691"/>
    </source>
</evidence>
<name>A0ABD4ZY16_ENTGA</name>
<sequence>MSTKKKIIRKLQSVTGKYSINTIFIDWIHLMAYTCSNTLDNLHFEERETLYLSIIKKYSKDQVSTLCECFALLTIALEEDSIDWLGEIYMELNLANKSMGQCFTPNHIAKLMAELTFISGQTEVIESGQMNYYEPCCGSGSMIIGLISVMQKKGYNAQTQLIVHCEDLDENCLLMTYVQLSLLGISAICQVKNSLTNEVFSTWYTPFLLKNSFNPNKH</sequence>
<evidence type="ECO:0000256" key="6">
    <source>
        <dbReference type="ARBA" id="ARBA00047942"/>
    </source>
</evidence>
<proteinExistence type="predicted"/>
<dbReference type="PANTHER" id="PTHR42933">
    <property type="entry name" value="SLR6095 PROTEIN"/>
    <property type="match status" value="1"/>
</dbReference>
<dbReference type="GO" id="GO:0009007">
    <property type="term" value="F:site-specific DNA-methyltransferase (adenine-specific) activity"/>
    <property type="evidence" value="ECO:0007669"/>
    <property type="project" value="UniProtKB-EC"/>
</dbReference>
<dbReference type="InterPro" id="IPR051537">
    <property type="entry name" value="DNA_Adenine_Mtase"/>
</dbReference>
<dbReference type="InterPro" id="IPR029063">
    <property type="entry name" value="SAM-dependent_MTases_sf"/>
</dbReference>
<dbReference type="Pfam" id="PF02384">
    <property type="entry name" value="N6_Mtase"/>
    <property type="match status" value="1"/>
</dbReference>
<evidence type="ECO:0000256" key="1">
    <source>
        <dbReference type="ARBA" id="ARBA00011900"/>
    </source>
</evidence>
<evidence type="ECO:0000313" key="9">
    <source>
        <dbReference type="Proteomes" id="UP001241571"/>
    </source>
</evidence>
<feature type="domain" description="DNA methylase adenine-specific" evidence="7">
    <location>
        <begin position="82"/>
        <end position="200"/>
    </location>
</feature>
<reference evidence="8 9" key="1">
    <citation type="submission" date="2023-06" db="EMBL/GenBank/DDBJ databases">
        <title>Acute promotion of culturable opportunistic pathogens and persistent increase of antibiotic resistance following antibiotic exposure in mouse gut microbiota.</title>
        <authorList>
            <person name="Li L."/>
            <person name="Wang B."/>
            <person name="Sun Y."/>
            <person name="Wang M."/>
            <person name="Xu H."/>
        </authorList>
    </citation>
    <scope>NUCLEOTIDE SEQUENCE [LARGE SCALE GENOMIC DNA]</scope>
    <source>
        <strain evidence="8 9">CRI2_2</strain>
    </source>
</reference>
<dbReference type="EMBL" id="JASUBT010000017">
    <property type="protein sequence ID" value="MDL4937406.1"/>
    <property type="molecule type" value="Genomic_DNA"/>
</dbReference>
<evidence type="ECO:0000256" key="3">
    <source>
        <dbReference type="ARBA" id="ARBA00022679"/>
    </source>
</evidence>
<gene>
    <name evidence="8" type="ORF">QRX88_17015</name>
</gene>
<dbReference type="AlphaFoldDB" id="A0ABD4ZY16"/>
<evidence type="ECO:0000313" key="8">
    <source>
        <dbReference type="EMBL" id="MDL4937406.1"/>
    </source>
</evidence>
<protein>
    <recommendedName>
        <fullName evidence="1">site-specific DNA-methyltransferase (adenine-specific)</fullName>
        <ecNumber evidence="1">2.1.1.72</ecNumber>
    </recommendedName>
</protein>
<dbReference type="PANTHER" id="PTHR42933:SF3">
    <property type="entry name" value="TYPE I RESTRICTION ENZYME MJAVIII METHYLASE SUBUNIT"/>
    <property type="match status" value="1"/>
</dbReference>
<evidence type="ECO:0000256" key="2">
    <source>
        <dbReference type="ARBA" id="ARBA00022603"/>
    </source>
</evidence>
<comment type="caution">
    <text evidence="8">The sequence shown here is derived from an EMBL/GenBank/DDBJ whole genome shotgun (WGS) entry which is preliminary data.</text>
</comment>
<dbReference type="InterPro" id="IPR003356">
    <property type="entry name" value="DNA_methylase_A-5"/>
</dbReference>